<evidence type="ECO:0000256" key="4">
    <source>
        <dbReference type="ARBA" id="ARBA00008982"/>
    </source>
</evidence>
<dbReference type="HAMAP" id="MF_00145">
    <property type="entry name" value="Phosphoglyc_kinase"/>
    <property type="match status" value="1"/>
</dbReference>
<reference evidence="19" key="1">
    <citation type="journal article" date="2011" name="Genome Res.">
        <title>Phylogeny-wide analysis of social amoeba genomes highlights ancient origins for complex intercellular communication.</title>
        <authorList>
            <person name="Heidel A.J."/>
            <person name="Lawal H.M."/>
            <person name="Felder M."/>
            <person name="Schilde C."/>
            <person name="Helps N.R."/>
            <person name="Tunggal B."/>
            <person name="Rivero F."/>
            <person name="John U."/>
            <person name="Schleicher M."/>
            <person name="Eichinger L."/>
            <person name="Platzer M."/>
            <person name="Noegel A.A."/>
            <person name="Schaap P."/>
            <person name="Gloeckner G."/>
        </authorList>
    </citation>
    <scope>NUCLEOTIDE SEQUENCE [LARGE SCALE GENOMIC DNA]</scope>
    <source>
        <strain evidence="19">SH3</strain>
    </source>
</reference>
<keyword evidence="19" id="KW-1185">Reference proteome</keyword>
<dbReference type="GO" id="GO:0006096">
    <property type="term" value="P:glycolytic process"/>
    <property type="evidence" value="ECO:0007669"/>
    <property type="project" value="UniProtKB-UniPathway"/>
</dbReference>
<dbReference type="CDD" id="cd00318">
    <property type="entry name" value="Phosphoglycerate_kinase"/>
    <property type="match status" value="1"/>
</dbReference>
<evidence type="ECO:0000256" key="16">
    <source>
        <dbReference type="RuleBase" id="RU000532"/>
    </source>
</evidence>
<dbReference type="PROSITE" id="PS00111">
    <property type="entry name" value="PGLYCERATE_KINASE"/>
    <property type="match status" value="1"/>
</dbReference>
<dbReference type="GO" id="GO:0005829">
    <property type="term" value="C:cytosol"/>
    <property type="evidence" value="ECO:0007669"/>
    <property type="project" value="TreeGrafter"/>
</dbReference>
<feature type="binding site" evidence="15">
    <location>
        <begin position="379"/>
        <end position="382"/>
    </location>
    <ligand>
        <name>ATP</name>
        <dbReference type="ChEBI" id="CHEBI:30616"/>
    </ligand>
</feature>
<comment type="pathway">
    <text evidence="3 16">Carbohydrate degradation; glycolysis; pyruvate from D-glyceraldehyde 3-phosphate: step 2/5.</text>
</comment>
<sequence length="430" mass="47071">MSTIKISNKLCLDNVNIFFLKEKRVLIRVDYNVPIKDGKVTNSFRIVSSIPTIRYCMDRGAKTIILMSHLGRPDGQVNKKYSLAPVAKVLESELKMKIVFLDDCVGQMVEDRCAQTRGIVLLENLRFHPEEEGQGIDKGSGKKFKPSKESIEQFRKSLTRLGDIYVNDAFGAAHRAHSSIVGIDLGVRVAGLLMKKELKYFAVALESPVKPFLAILGGAKVSDKIKLILNLLDKVDMMIIGGGMAFTFKKVIDQMKIGDSLFDANVSVDLIKQIVEKAKKNNVRLYLPVDFLIADKFDKTANTMVVTDMQGIPDGWRGLDCGPLTIQDNAKVIAQAHTIVWNGPPGVFEMEPFSHGTKSLIQSLVHATTTNQTTVIVGGGDSVAALTPNDHVSHISTGGGASLELLEGRQLPGITILSNNNSNININSKL</sequence>
<evidence type="ECO:0000256" key="11">
    <source>
        <dbReference type="ARBA" id="ARBA00022840"/>
    </source>
</evidence>
<feature type="binding site" evidence="14">
    <location>
        <position position="175"/>
    </location>
    <ligand>
        <name>(2R)-3-phosphoglycerate</name>
        <dbReference type="ChEBI" id="CHEBI:58272"/>
    </ligand>
</feature>
<comment type="catalytic activity">
    <reaction evidence="1 16">
        <text>(2R)-3-phosphoglycerate + ATP = (2R)-3-phospho-glyceroyl phosphate + ADP</text>
        <dbReference type="Rhea" id="RHEA:14801"/>
        <dbReference type="ChEBI" id="CHEBI:30616"/>
        <dbReference type="ChEBI" id="CHEBI:57604"/>
        <dbReference type="ChEBI" id="CHEBI:58272"/>
        <dbReference type="ChEBI" id="CHEBI:456216"/>
        <dbReference type="EC" id="2.7.2.3"/>
    </reaction>
</comment>
<dbReference type="FunFam" id="3.40.50.1260:FF:000003">
    <property type="entry name" value="Phosphoglycerate kinase"/>
    <property type="match status" value="1"/>
</dbReference>
<dbReference type="OMA" id="GPETNKK"/>
<dbReference type="Proteomes" id="UP000007797">
    <property type="component" value="Unassembled WGS sequence"/>
</dbReference>
<proteinExistence type="inferred from homology"/>
<dbReference type="UniPathway" id="UPA00109">
    <property type="reaction ID" value="UER00185"/>
</dbReference>
<dbReference type="RefSeq" id="XP_004355825.1">
    <property type="nucleotide sequence ID" value="XM_004355772.1"/>
</dbReference>
<dbReference type="GO" id="GO:0004618">
    <property type="term" value="F:phosphoglycerate kinase activity"/>
    <property type="evidence" value="ECO:0007669"/>
    <property type="project" value="UniProtKB-EC"/>
</dbReference>
<keyword evidence="10 16" id="KW-0418">Kinase</keyword>
<dbReference type="GO" id="GO:0005524">
    <property type="term" value="F:ATP binding"/>
    <property type="evidence" value="ECO:0007669"/>
    <property type="project" value="UniProtKB-KW"/>
</dbReference>
<dbReference type="GeneID" id="14869598"/>
<feature type="binding site" evidence="14">
    <location>
        <position position="126"/>
    </location>
    <ligand>
        <name>(2R)-3-phosphoglycerate</name>
        <dbReference type="ChEBI" id="CHEBI:58272"/>
    </ligand>
</feature>
<comment type="cofactor">
    <cofactor evidence="2">
        <name>Mg(2+)</name>
        <dbReference type="ChEBI" id="CHEBI:18420"/>
    </cofactor>
</comment>
<dbReference type="InterPro" id="IPR001576">
    <property type="entry name" value="Phosphoglycerate_kinase"/>
</dbReference>
<protein>
    <recommendedName>
        <fullName evidence="6 16">Phosphoglycerate kinase</fullName>
        <ecNumber evidence="6 16">2.7.2.3</ecNumber>
    </recommendedName>
</protein>
<accession>F4Q5T2</accession>
<feature type="binding site" evidence="14">
    <location>
        <begin position="69"/>
        <end position="72"/>
    </location>
    <ligand>
        <name>substrate</name>
    </ligand>
</feature>
<evidence type="ECO:0000256" key="10">
    <source>
        <dbReference type="ARBA" id="ARBA00022777"/>
    </source>
</evidence>
<dbReference type="InterPro" id="IPR036043">
    <property type="entry name" value="Phosphoglycerate_kinase_sf"/>
</dbReference>
<dbReference type="InterPro" id="IPR015911">
    <property type="entry name" value="Phosphoglycerate_kinase_CS"/>
</dbReference>
<evidence type="ECO:0000256" key="14">
    <source>
        <dbReference type="PIRSR" id="PIRSR000724-1"/>
    </source>
</evidence>
<dbReference type="PANTHER" id="PTHR11406:SF0">
    <property type="entry name" value="PHOSPHOGLYCERATE KINASE"/>
    <property type="match status" value="1"/>
</dbReference>
<dbReference type="STRING" id="1054147.F4Q5T2"/>
<dbReference type="Gene3D" id="3.40.50.1260">
    <property type="entry name" value="Phosphoglycerate kinase, N-terminal domain"/>
    <property type="match status" value="3"/>
</dbReference>
<feature type="binding site" evidence="15">
    <location>
        <position position="349"/>
    </location>
    <ligand>
        <name>ATP</name>
        <dbReference type="ChEBI" id="CHEBI:30616"/>
    </ligand>
</feature>
<feature type="binding site" evidence="14">
    <location>
        <position position="45"/>
    </location>
    <ligand>
        <name>(2R)-3-phosphoglycerate</name>
        <dbReference type="ChEBI" id="CHEBI:58272"/>
    </ligand>
</feature>
<evidence type="ECO:0000256" key="6">
    <source>
        <dbReference type="ARBA" id="ARBA00013061"/>
    </source>
</evidence>
<evidence type="ECO:0000256" key="7">
    <source>
        <dbReference type="ARBA" id="ARBA00022679"/>
    </source>
</evidence>
<evidence type="ECO:0000256" key="9">
    <source>
        <dbReference type="ARBA" id="ARBA00022741"/>
    </source>
</evidence>
<keyword evidence="13" id="KW-0324">Glycolysis</keyword>
<evidence type="ECO:0000313" key="18">
    <source>
        <dbReference type="EMBL" id="EGG17341.1"/>
    </source>
</evidence>
<dbReference type="OrthoDB" id="275353at2759"/>
<keyword evidence="9" id="KW-0547">Nucleotide-binding</keyword>
<evidence type="ECO:0000313" key="19">
    <source>
        <dbReference type="Proteomes" id="UP000007797"/>
    </source>
</evidence>
<evidence type="ECO:0000256" key="3">
    <source>
        <dbReference type="ARBA" id="ARBA00004838"/>
    </source>
</evidence>
<evidence type="ECO:0000256" key="13">
    <source>
        <dbReference type="ARBA" id="ARBA00023152"/>
    </source>
</evidence>
<dbReference type="AlphaFoldDB" id="F4Q5T2"/>
<comment type="subunit">
    <text evidence="5 17">Monomer.</text>
</comment>
<feature type="binding site" evidence="15">
    <location>
        <position position="224"/>
    </location>
    <ligand>
        <name>ATP</name>
        <dbReference type="ChEBI" id="CHEBI:30616"/>
    </ligand>
</feature>
<dbReference type="FunFam" id="3.40.50.1260:FF:000019">
    <property type="entry name" value="Phosphoglycerate kinase 1"/>
    <property type="match status" value="1"/>
</dbReference>
<keyword evidence="12" id="KW-0460">Magnesium</keyword>
<evidence type="ECO:0000256" key="5">
    <source>
        <dbReference type="ARBA" id="ARBA00011245"/>
    </source>
</evidence>
<keyword evidence="8" id="KW-0479">Metal-binding</keyword>
<evidence type="ECO:0000256" key="8">
    <source>
        <dbReference type="ARBA" id="ARBA00022723"/>
    </source>
</evidence>
<dbReference type="EMBL" id="GL883021">
    <property type="protein sequence ID" value="EGG17341.1"/>
    <property type="molecule type" value="Genomic_DNA"/>
</dbReference>
<dbReference type="InterPro" id="IPR015824">
    <property type="entry name" value="Phosphoglycerate_kinase_N"/>
</dbReference>
<dbReference type="PIRSF" id="PIRSF000724">
    <property type="entry name" value="Pgk"/>
    <property type="match status" value="1"/>
</dbReference>
<feature type="binding site" evidence="14">
    <location>
        <begin position="30"/>
        <end position="32"/>
    </location>
    <ligand>
        <name>substrate</name>
    </ligand>
</feature>
<dbReference type="EC" id="2.7.2.3" evidence="6 16"/>
<dbReference type="SUPFAM" id="SSF53748">
    <property type="entry name" value="Phosphoglycerate kinase"/>
    <property type="match status" value="1"/>
</dbReference>
<evidence type="ECO:0000256" key="2">
    <source>
        <dbReference type="ARBA" id="ARBA00001946"/>
    </source>
</evidence>
<keyword evidence="11 15" id="KW-0067">ATP-binding</keyword>
<dbReference type="PANTHER" id="PTHR11406">
    <property type="entry name" value="PHOSPHOGLYCERATE KINASE"/>
    <property type="match status" value="1"/>
</dbReference>
<dbReference type="KEGG" id="dfa:DFA_08336"/>
<evidence type="ECO:0000256" key="1">
    <source>
        <dbReference type="ARBA" id="ARBA00000642"/>
    </source>
</evidence>
<organism evidence="18 19">
    <name type="scientific">Cavenderia fasciculata</name>
    <name type="common">Slime mold</name>
    <name type="synonym">Dictyostelium fasciculatum</name>
    <dbReference type="NCBI Taxonomy" id="261658"/>
    <lineage>
        <taxon>Eukaryota</taxon>
        <taxon>Amoebozoa</taxon>
        <taxon>Evosea</taxon>
        <taxon>Eumycetozoa</taxon>
        <taxon>Dictyostelia</taxon>
        <taxon>Acytosteliales</taxon>
        <taxon>Cavenderiaceae</taxon>
        <taxon>Cavenderia</taxon>
    </lineage>
</organism>
<evidence type="ECO:0000256" key="17">
    <source>
        <dbReference type="RuleBase" id="RU000696"/>
    </source>
</evidence>
<dbReference type="GO" id="GO:0046872">
    <property type="term" value="F:metal ion binding"/>
    <property type="evidence" value="ECO:0007669"/>
    <property type="project" value="UniProtKB-KW"/>
</dbReference>
<dbReference type="GO" id="GO:0043531">
    <property type="term" value="F:ADP binding"/>
    <property type="evidence" value="ECO:0007669"/>
    <property type="project" value="TreeGrafter"/>
</dbReference>
<evidence type="ECO:0000256" key="15">
    <source>
        <dbReference type="PIRSR" id="PIRSR000724-2"/>
    </source>
</evidence>
<dbReference type="PRINTS" id="PR00477">
    <property type="entry name" value="PHGLYCKINASE"/>
</dbReference>
<evidence type="ECO:0000256" key="12">
    <source>
        <dbReference type="ARBA" id="ARBA00022842"/>
    </source>
</evidence>
<dbReference type="GO" id="GO:0006094">
    <property type="term" value="P:gluconeogenesis"/>
    <property type="evidence" value="ECO:0007669"/>
    <property type="project" value="TreeGrafter"/>
</dbReference>
<gene>
    <name evidence="18" type="ORF">DFA_08336</name>
</gene>
<keyword evidence="7 16" id="KW-0808">Transferase</keyword>
<name>F4Q5T2_CACFS</name>
<dbReference type="Pfam" id="PF00162">
    <property type="entry name" value="PGK"/>
    <property type="match status" value="1"/>
</dbReference>
<comment type="similarity">
    <text evidence="4 16">Belongs to the phosphoglycerate kinase family.</text>
</comment>